<protein>
    <recommendedName>
        <fullName evidence="2">DUF4139 domain-containing protein</fullName>
    </recommendedName>
</protein>
<dbReference type="EMBL" id="SDMK01000003">
    <property type="protein sequence ID" value="RXS94329.1"/>
    <property type="molecule type" value="Genomic_DNA"/>
</dbReference>
<dbReference type="Pfam" id="PF13598">
    <property type="entry name" value="DUF4139"/>
    <property type="match status" value="1"/>
</dbReference>
<feature type="chain" id="PRO_5020182428" description="DUF4139 domain-containing protein" evidence="1">
    <location>
        <begin position="32"/>
        <end position="501"/>
    </location>
</feature>
<dbReference type="PANTHER" id="PTHR38075:SF1">
    <property type="entry name" value="DUF4139 DOMAIN-CONTAINING PROTEIN"/>
    <property type="match status" value="1"/>
</dbReference>
<keyword evidence="4" id="KW-1185">Reference proteome</keyword>
<feature type="domain" description="DUF4139" evidence="2">
    <location>
        <begin position="194"/>
        <end position="500"/>
    </location>
</feature>
<dbReference type="Proteomes" id="UP000290253">
    <property type="component" value="Unassembled WGS sequence"/>
</dbReference>
<evidence type="ECO:0000259" key="2">
    <source>
        <dbReference type="Pfam" id="PF13598"/>
    </source>
</evidence>
<evidence type="ECO:0000313" key="3">
    <source>
        <dbReference type="EMBL" id="RXS94329.1"/>
    </source>
</evidence>
<evidence type="ECO:0000313" key="4">
    <source>
        <dbReference type="Proteomes" id="UP000290253"/>
    </source>
</evidence>
<gene>
    <name evidence="3" type="ORF">ESZ00_14650</name>
</gene>
<comment type="caution">
    <text evidence="3">The sequence shown here is derived from an EMBL/GenBank/DDBJ whole genome shotgun (WGS) entry which is preliminary data.</text>
</comment>
<dbReference type="AlphaFoldDB" id="A0A4Q1SBE1"/>
<reference evidence="3 4" key="1">
    <citation type="journal article" date="2016" name="Int. J. Syst. Evol. Microbiol.">
        <title>Acidipila dinghuensis sp. nov., an acidobacterium isolated from forest soil.</title>
        <authorList>
            <person name="Jiang Y.W."/>
            <person name="Wang J."/>
            <person name="Chen M.H."/>
            <person name="Lv Y.Y."/>
            <person name="Qiu L.H."/>
        </authorList>
    </citation>
    <scope>NUCLEOTIDE SEQUENCE [LARGE SCALE GENOMIC DNA]</scope>
    <source>
        <strain evidence="3 4">DHOF10</strain>
    </source>
</reference>
<feature type="signal peptide" evidence="1">
    <location>
        <begin position="1"/>
        <end position="31"/>
    </location>
</feature>
<evidence type="ECO:0000256" key="1">
    <source>
        <dbReference type="SAM" id="SignalP"/>
    </source>
</evidence>
<dbReference type="OrthoDB" id="9783078at2"/>
<accession>A0A4Q1SBE1</accession>
<keyword evidence="1" id="KW-0732">Signal</keyword>
<organism evidence="3 4">
    <name type="scientific">Silvibacterium dinghuense</name>
    <dbReference type="NCBI Taxonomy" id="1560006"/>
    <lineage>
        <taxon>Bacteria</taxon>
        <taxon>Pseudomonadati</taxon>
        <taxon>Acidobacteriota</taxon>
        <taxon>Terriglobia</taxon>
        <taxon>Terriglobales</taxon>
        <taxon>Acidobacteriaceae</taxon>
        <taxon>Silvibacterium</taxon>
    </lineage>
</organism>
<proteinExistence type="predicted"/>
<dbReference type="PANTHER" id="PTHR38075">
    <property type="entry name" value="DUF4139 DOMAIN-CONTAINING PROTEIN"/>
    <property type="match status" value="1"/>
</dbReference>
<name>A0A4Q1SBE1_9BACT</name>
<sequence>MHGGASLNRTLAVHSLLLPALLLCGATTVVAQQAGANDASGTSLTIYNDNLAIARATVDLDLKPGTNEVTTSKVTSQLEPDSVVLRDPTGRHPVQILEQNYDAAVATQAWMLSKYEGQTIQFQVTHGDQVSTVSGRILRAPSNNEKEPLIEVNGQMQFKLPGLPLFPASTDGLLLKPTLRWKIASDGGEHFPAELSYLTHGFNWNATYNIVSATGGSSSSGEEPMDLVGWVTISNNSGTDFADAKVKLMAGDVAQVQNMARGFAAGAAGGVMMKAMAAPQVTQQSFDDFHLYDLGRTVTLKDRETKQIEFLRANAIPVKRTYVYDGSDSTFEPIGSGVYDDRNMGVSNGKTVRIEQEFVNSKANHLGMPLPAGTLRFYRRDADGQMEFVGENSIRHTPEDATVRLTTGNAFDVTGERKQTNFRISSEAKTIDESFTITVKNAKEAPVQVNVTEHLFRAANWDIVEKSTAFEKQDSATVVFPVTVPAHGQQTVTYTVHYSWD</sequence>
<dbReference type="InterPro" id="IPR037291">
    <property type="entry name" value="DUF4139"/>
</dbReference>